<dbReference type="AlphaFoldDB" id="A0A285R2E4"/>
<accession>A0A285R2E4</accession>
<sequence length="88" mass="8925">MPRPSEPSQSIQRVRVALTGLLAVLVLIGIASAVFNLTSKEPAVTAVGAPKPEVVANMTDTPLANTTNEPLAEMGIAPGADGNAQGGY</sequence>
<dbReference type="Proteomes" id="UP000219494">
    <property type="component" value="Unassembled WGS sequence"/>
</dbReference>
<dbReference type="EMBL" id="OBMI01000004">
    <property type="protein sequence ID" value="SOB88286.1"/>
    <property type="molecule type" value="Genomic_DNA"/>
</dbReference>
<dbReference type="OrthoDB" id="7585421at2"/>
<name>A0A285R2E4_9SPHN</name>
<proteinExistence type="predicted"/>
<reference evidence="1 2" key="1">
    <citation type="submission" date="2017-07" db="EMBL/GenBank/DDBJ databases">
        <authorList>
            <person name="Sun Z.S."/>
            <person name="Albrecht U."/>
            <person name="Echele G."/>
            <person name="Lee C.C."/>
        </authorList>
    </citation>
    <scope>NUCLEOTIDE SEQUENCE [LARGE SCALE GENOMIC DNA]</scope>
    <source>
        <strain evidence="1 2">CGMCC 1.12672</strain>
    </source>
</reference>
<keyword evidence="2" id="KW-1185">Reference proteome</keyword>
<organism evidence="1 2">
    <name type="scientific">Sphingomonas guangdongensis</name>
    <dbReference type="NCBI Taxonomy" id="1141890"/>
    <lineage>
        <taxon>Bacteria</taxon>
        <taxon>Pseudomonadati</taxon>
        <taxon>Pseudomonadota</taxon>
        <taxon>Alphaproteobacteria</taxon>
        <taxon>Sphingomonadales</taxon>
        <taxon>Sphingomonadaceae</taxon>
        <taxon>Sphingomonas</taxon>
    </lineage>
</organism>
<evidence type="ECO:0000313" key="2">
    <source>
        <dbReference type="Proteomes" id="UP000219494"/>
    </source>
</evidence>
<evidence type="ECO:0000313" key="1">
    <source>
        <dbReference type="EMBL" id="SOB88286.1"/>
    </source>
</evidence>
<gene>
    <name evidence="1" type="ORF">SAMN06297144_3436</name>
</gene>
<protein>
    <submittedName>
        <fullName evidence="1">Uncharacterized protein</fullName>
    </submittedName>
</protein>